<proteinExistence type="predicted"/>
<feature type="transmembrane region" description="Helical" evidence="1">
    <location>
        <begin position="90"/>
        <end position="111"/>
    </location>
</feature>
<gene>
    <name evidence="2" type="ORF">FPZ11_04035</name>
</gene>
<organism evidence="2 3">
    <name type="scientific">Humibacter ginsenosidimutans</name>
    <dbReference type="NCBI Taxonomy" id="2599293"/>
    <lineage>
        <taxon>Bacteria</taxon>
        <taxon>Bacillati</taxon>
        <taxon>Actinomycetota</taxon>
        <taxon>Actinomycetes</taxon>
        <taxon>Micrococcales</taxon>
        <taxon>Microbacteriaceae</taxon>
        <taxon>Humibacter</taxon>
    </lineage>
</organism>
<keyword evidence="3" id="KW-1185">Reference proteome</keyword>
<dbReference type="InterPro" id="IPR009781">
    <property type="entry name" value="DUF1345"/>
</dbReference>
<name>A0A5B8M8W2_9MICO</name>
<feature type="transmembrane region" description="Helical" evidence="1">
    <location>
        <begin position="176"/>
        <end position="197"/>
    </location>
</feature>
<feature type="transmembrane region" description="Helical" evidence="1">
    <location>
        <begin position="18"/>
        <end position="44"/>
    </location>
</feature>
<dbReference type="KEGG" id="huw:FPZ11_04035"/>
<evidence type="ECO:0000313" key="3">
    <source>
        <dbReference type="Proteomes" id="UP000320216"/>
    </source>
</evidence>
<dbReference type="EMBL" id="CP042305">
    <property type="protein sequence ID" value="QDZ16679.1"/>
    <property type="molecule type" value="Genomic_DNA"/>
</dbReference>
<dbReference type="AlphaFoldDB" id="A0A5B8M8W2"/>
<sequence>MLVVGIIAGTTIGLTGSWWYAAVGGWAAACAVYIAWVWIVIGRFDGETTKLHATREDPGRAMSELLIVLIAIASLLAVAVLLVHTSRTHGVAQAAGAGAAVLSVALSWTLLHTLYTLRYARIYYSDPIGGIDFNDDEDPRYVDFAYLSFDLGMTYQVSDTNIRTSQLRSVILRHTLLSYVFGTVVLASTINLVAGLAF</sequence>
<reference evidence="2 3" key="1">
    <citation type="submission" date="2019-07" db="EMBL/GenBank/DDBJ databases">
        <title>Full genome sequence of Humibacter sp. WJ7-1.</title>
        <authorList>
            <person name="Im W.-T."/>
        </authorList>
    </citation>
    <scope>NUCLEOTIDE SEQUENCE [LARGE SCALE GENOMIC DNA]</scope>
    <source>
        <strain evidence="2 3">WJ7-1</strain>
    </source>
</reference>
<evidence type="ECO:0000256" key="1">
    <source>
        <dbReference type="SAM" id="Phobius"/>
    </source>
</evidence>
<keyword evidence="1" id="KW-0472">Membrane</keyword>
<evidence type="ECO:0000313" key="2">
    <source>
        <dbReference type="EMBL" id="QDZ16679.1"/>
    </source>
</evidence>
<keyword evidence="1" id="KW-0812">Transmembrane</keyword>
<dbReference type="Pfam" id="PF07077">
    <property type="entry name" value="DUF1345"/>
    <property type="match status" value="1"/>
</dbReference>
<keyword evidence="1" id="KW-1133">Transmembrane helix</keyword>
<accession>A0A5B8M8W2</accession>
<feature type="transmembrane region" description="Helical" evidence="1">
    <location>
        <begin position="65"/>
        <end position="84"/>
    </location>
</feature>
<dbReference type="Proteomes" id="UP000320216">
    <property type="component" value="Chromosome"/>
</dbReference>
<protein>
    <submittedName>
        <fullName evidence="2">DUF1345 domain-containing protein</fullName>
    </submittedName>
</protein>
<dbReference type="OrthoDB" id="64737at2"/>